<dbReference type="SMART" id="SM00184">
    <property type="entry name" value="RING"/>
    <property type="match status" value="1"/>
</dbReference>
<evidence type="ECO:0000256" key="3">
    <source>
        <dbReference type="ARBA" id="ARBA00022771"/>
    </source>
</evidence>
<dbReference type="PANTHER" id="PTHR46151:SF18">
    <property type="entry name" value="NEP1-INTERACTING PROTEIN-LIKE 2"/>
    <property type="match status" value="1"/>
</dbReference>
<reference evidence="9" key="1">
    <citation type="journal article" date="2018" name="Nat. Microbiol.">
        <title>Leveraging single-cell genomics to expand the fungal tree of life.</title>
        <authorList>
            <person name="Ahrendt S.R."/>
            <person name="Quandt C.A."/>
            <person name="Ciobanu D."/>
            <person name="Clum A."/>
            <person name="Salamov A."/>
            <person name="Andreopoulos B."/>
            <person name="Cheng J.F."/>
            <person name="Woyke T."/>
            <person name="Pelin A."/>
            <person name="Henrissat B."/>
            <person name="Reynolds N.K."/>
            <person name="Benny G.L."/>
            <person name="Smith M.E."/>
            <person name="James T.Y."/>
            <person name="Grigoriev I.V."/>
        </authorList>
    </citation>
    <scope>NUCLEOTIDE SEQUENCE [LARGE SCALE GENOMIC DNA]</scope>
</reference>
<dbReference type="EMBL" id="KZ988169">
    <property type="protein sequence ID" value="RKP12898.1"/>
    <property type="molecule type" value="Genomic_DNA"/>
</dbReference>
<organism evidence="8 9">
    <name type="scientific">Piptocephalis cylindrospora</name>
    <dbReference type="NCBI Taxonomy" id="1907219"/>
    <lineage>
        <taxon>Eukaryota</taxon>
        <taxon>Fungi</taxon>
        <taxon>Fungi incertae sedis</taxon>
        <taxon>Zoopagomycota</taxon>
        <taxon>Zoopagomycotina</taxon>
        <taxon>Zoopagomycetes</taxon>
        <taxon>Zoopagales</taxon>
        <taxon>Piptocephalidaceae</taxon>
        <taxon>Piptocephalis</taxon>
    </lineage>
</organism>
<dbReference type="GO" id="GO:0008270">
    <property type="term" value="F:zinc ion binding"/>
    <property type="evidence" value="ECO:0007669"/>
    <property type="project" value="UniProtKB-KW"/>
</dbReference>
<dbReference type="OrthoDB" id="8062037at2759"/>
<sequence length="108" mass="12175">MASPHTGQWGDYVTDGASLDDIISQIMDQASSSSRSSGVSEERIDRIPWHTIQLDLDTTAQGLLPDCAVCKDDFLPEERVRQLEGCHHQYHDVCIRPWLLQHASCPVW</sequence>
<evidence type="ECO:0000256" key="2">
    <source>
        <dbReference type="ARBA" id="ARBA00022723"/>
    </source>
</evidence>
<name>A0A4P9Y216_9FUNG</name>
<evidence type="ECO:0000259" key="7">
    <source>
        <dbReference type="PROSITE" id="PS50089"/>
    </source>
</evidence>
<evidence type="ECO:0000313" key="8">
    <source>
        <dbReference type="EMBL" id="RKP12898.1"/>
    </source>
</evidence>
<keyword evidence="5" id="KW-0472">Membrane</keyword>
<dbReference type="SUPFAM" id="SSF57850">
    <property type="entry name" value="RING/U-box"/>
    <property type="match status" value="1"/>
</dbReference>
<dbReference type="AlphaFoldDB" id="A0A4P9Y216"/>
<protein>
    <recommendedName>
        <fullName evidence="7">RING-type domain-containing protein</fullName>
    </recommendedName>
</protein>
<dbReference type="GO" id="GO:0016020">
    <property type="term" value="C:membrane"/>
    <property type="evidence" value="ECO:0007669"/>
    <property type="project" value="UniProtKB-SubCell"/>
</dbReference>
<keyword evidence="3 6" id="KW-0863">Zinc-finger</keyword>
<dbReference type="PROSITE" id="PS50089">
    <property type="entry name" value="ZF_RING_2"/>
    <property type="match status" value="1"/>
</dbReference>
<keyword evidence="4" id="KW-0862">Zinc</keyword>
<evidence type="ECO:0000256" key="4">
    <source>
        <dbReference type="ARBA" id="ARBA00022833"/>
    </source>
</evidence>
<dbReference type="InterPro" id="IPR013083">
    <property type="entry name" value="Znf_RING/FYVE/PHD"/>
</dbReference>
<keyword evidence="2" id="KW-0479">Metal-binding</keyword>
<evidence type="ECO:0000256" key="6">
    <source>
        <dbReference type="PROSITE-ProRule" id="PRU00175"/>
    </source>
</evidence>
<dbReference type="Pfam" id="PF13639">
    <property type="entry name" value="zf-RING_2"/>
    <property type="match status" value="1"/>
</dbReference>
<accession>A0A4P9Y216</accession>
<keyword evidence="9" id="KW-1185">Reference proteome</keyword>
<dbReference type="Gene3D" id="3.30.40.10">
    <property type="entry name" value="Zinc/RING finger domain, C3HC4 (zinc finger)"/>
    <property type="match status" value="1"/>
</dbReference>
<comment type="subcellular location">
    <subcellularLocation>
        <location evidence="1">Membrane</location>
    </subcellularLocation>
</comment>
<dbReference type="PANTHER" id="PTHR46151">
    <property type="entry name" value="NEP1-INTERACTING PROTEIN-LIKE 2"/>
    <property type="match status" value="1"/>
</dbReference>
<evidence type="ECO:0000256" key="5">
    <source>
        <dbReference type="ARBA" id="ARBA00023136"/>
    </source>
</evidence>
<evidence type="ECO:0000313" key="9">
    <source>
        <dbReference type="Proteomes" id="UP000267251"/>
    </source>
</evidence>
<dbReference type="Proteomes" id="UP000267251">
    <property type="component" value="Unassembled WGS sequence"/>
</dbReference>
<evidence type="ECO:0000256" key="1">
    <source>
        <dbReference type="ARBA" id="ARBA00004370"/>
    </source>
</evidence>
<feature type="domain" description="RING-type" evidence="7">
    <location>
        <begin position="67"/>
        <end position="107"/>
    </location>
</feature>
<dbReference type="InterPro" id="IPR001841">
    <property type="entry name" value="Znf_RING"/>
</dbReference>
<proteinExistence type="predicted"/>
<gene>
    <name evidence="8" type="ORF">BJ684DRAFT_10838</name>
</gene>